<dbReference type="InterPro" id="IPR017871">
    <property type="entry name" value="ABC_transporter-like_CS"/>
</dbReference>
<dbReference type="InterPro" id="IPR011527">
    <property type="entry name" value="ABC1_TM_dom"/>
</dbReference>
<feature type="transmembrane region" description="Helical" evidence="11">
    <location>
        <begin position="385"/>
        <end position="404"/>
    </location>
</feature>
<dbReference type="Pfam" id="PF08661">
    <property type="entry name" value="Rep_fac-A_3"/>
    <property type="match status" value="1"/>
</dbReference>
<dbReference type="Proteomes" id="UP001064489">
    <property type="component" value="Chromosome 11"/>
</dbReference>
<evidence type="ECO:0000256" key="10">
    <source>
        <dbReference type="ARBA" id="ARBA00023242"/>
    </source>
</evidence>
<evidence type="ECO:0000256" key="3">
    <source>
        <dbReference type="ARBA" id="ARBA00009761"/>
    </source>
</evidence>
<comment type="subcellular location">
    <subcellularLocation>
        <location evidence="2">Membrane</location>
        <topology evidence="2">Multi-pass membrane protein</topology>
    </subcellularLocation>
    <subcellularLocation>
        <location evidence="1">Nucleus</location>
    </subcellularLocation>
</comment>
<gene>
    <name evidence="14" type="ORF">LWI28_001078</name>
</gene>
<dbReference type="GO" id="GO:0006281">
    <property type="term" value="P:DNA repair"/>
    <property type="evidence" value="ECO:0007669"/>
    <property type="project" value="InterPro"/>
</dbReference>
<reference evidence="14" key="1">
    <citation type="journal article" date="2022" name="Plant J.">
        <title>Strategies of tolerance reflected in two North American maple genomes.</title>
        <authorList>
            <person name="McEvoy S.L."/>
            <person name="Sezen U.U."/>
            <person name="Trouern-Trend A."/>
            <person name="McMahon S.M."/>
            <person name="Schaberg P.G."/>
            <person name="Yang J."/>
            <person name="Wegrzyn J.L."/>
            <person name="Swenson N.G."/>
        </authorList>
    </citation>
    <scope>NUCLEOTIDE SEQUENCE</scope>
    <source>
        <strain evidence="14">91603</strain>
    </source>
</reference>
<dbReference type="PROSITE" id="PS00211">
    <property type="entry name" value="ABC_TRANSPORTER_1"/>
    <property type="match status" value="1"/>
</dbReference>
<keyword evidence="4" id="KW-0813">Transport</keyword>
<evidence type="ECO:0000256" key="5">
    <source>
        <dbReference type="ARBA" id="ARBA00022692"/>
    </source>
</evidence>
<keyword evidence="6" id="KW-0547">Nucleotide-binding</keyword>
<dbReference type="Pfam" id="PF00664">
    <property type="entry name" value="ABC_membrane"/>
    <property type="match status" value="1"/>
</dbReference>
<dbReference type="Gene3D" id="3.40.50.300">
    <property type="entry name" value="P-loop containing nucleotide triphosphate hydrolases"/>
    <property type="match status" value="1"/>
</dbReference>
<dbReference type="GO" id="GO:0003677">
    <property type="term" value="F:DNA binding"/>
    <property type="evidence" value="ECO:0007669"/>
    <property type="project" value="InterPro"/>
</dbReference>
<dbReference type="Pfam" id="PF00005">
    <property type="entry name" value="ABC_tran"/>
    <property type="match status" value="1"/>
</dbReference>
<feature type="transmembrane region" description="Helical" evidence="11">
    <location>
        <begin position="292"/>
        <end position="316"/>
    </location>
</feature>
<comment type="caution">
    <text evidence="14">The sequence shown here is derived from an EMBL/GenBank/DDBJ whole genome shotgun (WGS) entry which is preliminary data.</text>
</comment>
<dbReference type="SMART" id="SM00382">
    <property type="entry name" value="AAA"/>
    <property type="match status" value="1"/>
</dbReference>
<evidence type="ECO:0000256" key="8">
    <source>
        <dbReference type="ARBA" id="ARBA00022989"/>
    </source>
</evidence>
<sequence>MFLSTARDIWESIRQTYSRVKDAAQVYEIKTKTTSTKQGNSSVTEYVNALQNLWQELDHYSDAAEEVSKAFPPLKCHCRLPIPYIKHVSRSPPHHPTTIITLYPSPLSLLQTSPPKLLFLRSNKTSFKPLNSTKNPSPLPPLKSLSVIRPYIQTHYKPILAGWLCSVVSVFSLSRIIPNIAIFSCNLTITQLRNQGLVLAAFVLARLVAIYGQQALLWDAALNSVYDIRVHVFDKVFERELGFFEGGSGVPAGDIAYRITAEADDVADTVYALLNTIVPSALQLSAMAVQMLVISPGLSLISAMMIPSTALVIAYLGERLRKISKKSNLTIANLSAYLNEILPAILFVKANNAERCESARFQRLAHSDLSECLKKKKMKALIPQIVQFIYFGALFIFCAGSLVVSGGSFDGSRMVSFITSLVFLIEPIQGVGKAYNELKQGEPAIERLFDLTRFRSKVIEKPDAVNLDCISGDVKFCNISFKYRDDMPLVLDKLNLHIKAGETVALVGPSGGGKTTLVKLLLRLYNPSSGHILIDNHDVHGVRLDSLRRHVGLVSQDITLFSGTVAENIGYMDLMKKIDMERVEFAAQTANADEFIRTLPQGYETHIGPRGSSLSGGQRQRLAIARALYKNSSILILDEATSALDSRSELLVREAVERLMENHTVFVIAHRLETVMMAKRSLSNLIPSVEDLRLQISLKDMDTSNPAVFVNGGLLRMYVGRRVRAVIQAIQPDAGGVTGKSTDDHQLVVKGSPPPFRLTNFVEVIGIADSDRSIRAEMWTNFGDTFDTQNYNQLCQLANGEFKHLFI</sequence>
<dbReference type="GO" id="GO:0006260">
    <property type="term" value="P:DNA replication"/>
    <property type="evidence" value="ECO:0007669"/>
    <property type="project" value="InterPro"/>
</dbReference>
<dbReference type="InterPro" id="IPR027417">
    <property type="entry name" value="P-loop_NTPase"/>
</dbReference>
<accession>A0AAD5I4N5</accession>
<evidence type="ECO:0000256" key="6">
    <source>
        <dbReference type="ARBA" id="ARBA00022741"/>
    </source>
</evidence>
<keyword evidence="15" id="KW-1185">Reference proteome</keyword>
<proteinExistence type="inferred from homology"/>
<feature type="transmembrane region" description="Helical" evidence="11">
    <location>
        <begin position="197"/>
        <end position="216"/>
    </location>
</feature>
<evidence type="ECO:0000256" key="7">
    <source>
        <dbReference type="ARBA" id="ARBA00022840"/>
    </source>
</evidence>
<evidence type="ECO:0000256" key="4">
    <source>
        <dbReference type="ARBA" id="ARBA00022448"/>
    </source>
</evidence>
<keyword evidence="8 11" id="KW-1133">Transmembrane helix</keyword>
<evidence type="ECO:0000259" key="12">
    <source>
        <dbReference type="PROSITE" id="PS50893"/>
    </source>
</evidence>
<dbReference type="GO" id="GO:0005524">
    <property type="term" value="F:ATP binding"/>
    <property type="evidence" value="ECO:0007669"/>
    <property type="project" value="UniProtKB-KW"/>
</dbReference>
<dbReference type="GO" id="GO:0006310">
    <property type="term" value="P:DNA recombination"/>
    <property type="evidence" value="ECO:0007669"/>
    <property type="project" value="InterPro"/>
</dbReference>
<dbReference type="PANTHER" id="PTHR24221:SF630">
    <property type="entry name" value="ABC TRANSPORTER B FAMILY MEMBER 29, CHLOROPLASTIC"/>
    <property type="match status" value="1"/>
</dbReference>
<dbReference type="InterPro" id="IPR003439">
    <property type="entry name" value="ABC_transporter-like_ATP-bd"/>
</dbReference>
<dbReference type="GO" id="GO:0140359">
    <property type="term" value="F:ABC-type transporter activity"/>
    <property type="evidence" value="ECO:0007669"/>
    <property type="project" value="InterPro"/>
</dbReference>
<dbReference type="InterPro" id="IPR003593">
    <property type="entry name" value="AAA+_ATPase"/>
</dbReference>
<evidence type="ECO:0008006" key="16">
    <source>
        <dbReference type="Google" id="ProtNLM"/>
    </source>
</evidence>
<evidence type="ECO:0000256" key="2">
    <source>
        <dbReference type="ARBA" id="ARBA00004141"/>
    </source>
</evidence>
<dbReference type="Gene3D" id="2.40.50.140">
    <property type="entry name" value="Nucleic acid-binding proteins"/>
    <property type="match status" value="1"/>
</dbReference>
<feature type="domain" description="ABC transporter" evidence="12">
    <location>
        <begin position="474"/>
        <end position="711"/>
    </location>
</feature>
<dbReference type="PROSITE" id="PS50929">
    <property type="entry name" value="ABC_TM1F"/>
    <property type="match status" value="1"/>
</dbReference>
<dbReference type="PANTHER" id="PTHR24221">
    <property type="entry name" value="ATP-BINDING CASSETTE SUB-FAMILY B"/>
    <property type="match status" value="1"/>
</dbReference>
<comment type="similarity">
    <text evidence="3">Belongs to the replication factor A protein 3 family.</text>
</comment>
<dbReference type="EMBL" id="JAJSOW010000108">
    <property type="protein sequence ID" value="KAI9152782.1"/>
    <property type="molecule type" value="Genomic_DNA"/>
</dbReference>
<dbReference type="FunFam" id="1.20.1560.10:FF:000096">
    <property type="entry name" value="ABC transporter related"/>
    <property type="match status" value="1"/>
</dbReference>
<keyword evidence="5 11" id="KW-0812">Transmembrane</keyword>
<keyword evidence="9 11" id="KW-0472">Membrane</keyword>
<organism evidence="14 15">
    <name type="scientific">Acer negundo</name>
    <name type="common">Box elder</name>
    <dbReference type="NCBI Taxonomy" id="4023"/>
    <lineage>
        <taxon>Eukaryota</taxon>
        <taxon>Viridiplantae</taxon>
        <taxon>Streptophyta</taxon>
        <taxon>Embryophyta</taxon>
        <taxon>Tracheophyta</taxon>
        <taxon>Spermatophyta</taxon>
        <taxon>Magnoliopsida</taxon>
        <taxon>eudicotyledons</taxon>
        <taxon>Gunneridae</taxon>
        <taxon>Pentapetalae</taxon>
        <taxon>rosids</taxon>
        <taxon>malvids</taxon>
        <taxon>Sapindales</taxon>
        <taxon>Sapindaceae</taxon>
        <taxon>Hippocastanoideae</taxon>
        <taxon>Acereae</taxon>
        <taxon>Acer</taxon>
    </lineage>
</organism>
<keyword evidence="10" id="KW-0539">Nucleus</keyword>
<evidence type="ECO:0000313" key="15">
    <source>
        <dbReference type="Proteomes" id="UP001064489"/>
    </source>
</evidence>
<feature type="transmembrane region" description="Helical" evidence="11">
    <location>
        <begin position="160"/>
        <end position="185"/>
    </location>
</feature>
<dbReference type="InterPro" id="IPR012340">
    <property type="entry name" value="NA-bd_OB-fold"/>
</dbReference>
<evidence type="ECO:0000256" key="9">
    <source>
        <dbReference type="ARBA" id="ARBA00023136"/>
    </source>
</evidence>
<feature type="domain" description="ABC transmembrane type-1" evidence="13">
    <location>
        <begin position="180"/>
        <end position="440"/>
    </location>
</feature>
<dbReference type="SUPFAM" id="SSF90123">
    <property type="entry name" value="ABC transporter transmembrane region"/>
    <property type="match status" value="1"/>
</dbReference>
<dbReference type="SUPFAM" id="SSF52540">
    <property type="entry name" value="P-loop containing nucleoside triphosphate hydrolases"/>
    <property type="match status" value="1"/>
</dbReference>
<dbReference type="GO" id="GO:0016020">
    <property type="term" value="C:membrane"/>
    <property type="evidence" value="ECO:0007669"/>
    <property type="project" value="UniProtKB-SubCell"/>
</dbReference>
<dbReference type="AlphaFoldDB" id="A0AAD5I4N5"/>
<dbReference type="InterPro" id="IPR036640">
    <property type="entry name" value="ABC1_TM_sf"/>
</dbReference>
<dbReference type="SUPFAM" id="SSF50249">
    <property type="entry name" value="Nucleic acid-binding proteins"/>
    <property type="match status" value="1"/>
</dbReference>
<evidence type="ECO:0000313" key="14">
    <source>
        <dbReference type="EMBL" id="KAI9152782.1"/>
    </source>
</evidence>
<dbReference type="CDD" id="cd04479">
    <property type="entry name" value="RPA3"/>
    <property type="match status" value="1"/>
</dbReference>
<dbReference type="GO" id="GO:0031981">
    <property type="term" value="C:nuclear lumen"/>
    <property type="evidence" value="ECO:0007669"/>
    <property type="project" value="UniProtKB-ARBA"/>
</dbReference>
<evidence type="ECO:0000256" key="11">
    <source>
        <dbReference type="SAM" id="Phobius"/>
    </source>
</evidence>
<reference evidence="14" key="2">
    <citation type="submission" date="2023-02" db="EMBL/GenBank/DDBJ databases">
        <authorList>
            <person name="Swenson N.G."/>
            <person name="Wegrzyn J.L."/>
            <person name="Mcevoy S.L."/>
        </authorList>
    </citation>
    <scope>NUCLEOTIDE SEQUENCE</scope>
    <source>
        <strain evidence="14">91603</strain>
        <tissue evidence="14">Leaf</tissue>
    </source>
</reference>
<dbReference type="InterPro" id="IPR013970">
    <property type="entry name" value="Rfa2"/>
</dbReference>
<dbReference type="InterPro" id="IPR039421">
    <property type="entry name" value="Type_1_exporter"/>
</dbReference>
<dbReference type="CDD" id="cd07346">
    <property type="entry name" value="ABC_6TM_exporters"/>
    <property type="match status" value="1"/>
</dbReference>
<protein>
    <recommendedName>
        <fullName evidence="16">ABC transporter B family member 29, chloroplastic</fullName>
    </recommendedName>
</protein>
<dbReference type="PROSITE" id="PS50893">
    <property type="entry name" value="ABC_TRANSPORTER_2"/>
    <property type="match status" value="1"/>
</dbReference>
<dbReference type="FunFam" id="3.40.50.300:FF:001371">
    <property type="entry name" value="ABC transporter ATP-binding protein"/>
    <property type="match status" value="1"/>
</dbReference>
<evidence type="ECO:0000256" key="1">
    <source>
        <dbReference type="ARBA" id="ARBA00004123"/>
    </source>
</evidence>
<evidence type="ECO:0000259" key="13">
    <source>
        <dbReference type="PROSITE" id="PS50929"/>
    </source>
</evidence>
<dbReference type="Gene3D" id="1.20.1560.10">
    <property type="entry name" value="ABC transporter type 1, transmembrane domain"/>
    <property type="match status" value="1"/>
</dbReference>
<keyword evidence="7" id="KW-0067">ATP-binding</keyword>
<dbReference type="GO" id="GO:0016887">
    <property type="term" value="F:ATP hydrolysis activity"/>
    <property type="evidence" value="ECO:0007669"/>
    <property type="project" value="InterPro"/>
</dbReference>
<name>A0AAD5I4N5_ACENE</name>